<keyword evidence="2" id="KW-1185">Reference proteome</keyword>
<organism evidence="1 2">
    <name type="scientific">Westerdykella ornata</name>
    <dbReference type="NCBI Taxonomy" id="318751"/>
    <lineage>
        <taxon>Eukaryota</taxon>
        <taxon>Fungi</taxon>
        <taxon>Dikarya</taxon>
        <taxon>Ascomycota</taxon>
        <taxon>Pezizomycotina</taxon>
        <taxon>Dothideomycetes</taxon>
        <taxon>Pleosporomycetidae</taxon>
        <taxon>Pleosporales</taxon>
        <taxon>Sporormiaceae</taxon>
        <taxon>Westerdykella</taxon>
    </lineage>
</organism>
<dbReference type="EMBL" id="ML986487">
    <property type="protein sequence ID" value="KAF2279113.1"/>
    <property type="molecule type" value="Genomic_DNA"/>
</dbReference>
<dbReference type="AlphaFoldDB" id="A0A6A6JSM6"/>
<sequence length="150" mass="16846">MSNYTLSIVTYDRGRDTVTGKIKPHHWAFFLHLPTPLKPGEGSRTGIAHQLRVMPGAFYYPGAEKGADPVTLGPGPVVQELEVGEVDEASLERVEQVLRETPIDKSESSGWNCQSWTLEGLERLRTAKLLHVDYSYLTKEGVRAWLREPE</sequence>
<dbReference type="Proteomes" id="UP000800097">
    <property type="component" value="Unassembled WGS sequence"/>
</dbReference>
<reference evidence="1" key="1">
    <citation type="journal article" date="2020" name="Stud. Mycol.">
        <title>101 Dothideomycetes genomes: a test case for predicting lifestyles and emergence of pathogens.</title>
        <authorList>
            <person name="Haridas S."/>
            <person name="Albert R."/>
            <person name="Binder M."/>
            <person name="Bloem J."/>
            <person name="Labutti K."/>
            <person name="Salamov A."/>
            <person name="Andreopoulos B."/>
            <person name="Baker S."/>
            <person name="Barry K."/>
            <person name="Bills G."/>
            <person name="Bluhm B."/>
            <person name="Cannon C."/>
            <person name="Castanera R."/>
            <person name="Culley D."/>
            <person name="Daum C."/>
            <person name="Ezra D."/>
            <person name="Gonzalez J."/>
            <person name="Henrissat B."/>
            <person name="Kuo A."/>
            <person name="Liang C."/>
            <person name="Lipzen A."/>
            <person name="Lutzoni F."/>
            <person name="Magnuson J."/>
            <person name="Mondo S."/>
            <person name="Nolan M."/>
            <person name="Ohm R."/>
            <person name="Pangilinan J."/>
            <person name="Park H.-J."/>
            <person name="Ramirez L."/>
            <person name="Alfaro M."/>
            <person name="Sun H."/>
            <person name="Tritt A."/>
            <person name="Yoshinaga Y."/>
            <person name="Zwiers L.-H."/>
            <person name="Turgeon B."/>
            <person name="Goodwin S."/>
            <person name="Spatafora J."/>
            <person name="Crous P."/>
            <person name="Grigoriev I."/>
        </authorList>
    </citation>
    <scope>NUCLEOTIDE SEQUENCE</scope>
    <source>
        <strain evidence="1">CBS 379.55</strain>
    </source>
</reference>
<gene>
    <name evidence="1" type="ORF">EI97DRAFT_227746</name>
</gene>
<name>A0A6A6JSM6_WESOR</name>
<accession>A0A6A6JSM6</accession>
<protein>
    <submittedName>
        <fullName evidence="1">Uncharacterized protein</fullName>
    </submittedName>
</protein>
<proteinExistence type="predicted"/>
<evidence type="ECO:0000313" key="1">
    <source>
        <dbReference type="EMBL" id="KAF2279113.1"/>
    </source>
</evidence>
<dbReference type="InterPro" id="IPR046670">
    <property type="entry name" value="DUF6540"/>
</dbReference>
<evidence type="ECO:0000313" key="2">
    <source>
        <dbReference type="Proteomes" id="UP000800097"/>
    </source>
</evidence>
<dbReference type="OrthoDB" id="37659at2759"/>
<dbReference type="RefSeq" id="XP_033656652.1">
    <property type="nucleotide sequence ID" value="XM_033793920.1"/>
</dbReference>
<dbReference type="GeneID" id="54547095"/>
<dbReference type="Pfam" id="PF20174">
    <property type="entry name" value="DUF6540"/>
    <property type="match status" value="1"/>
</dbReference>